<evidence type="ECO:0000313" key="2">
    <source>
        <dbReference type="EMBL" id="RCJ18252.1"/>
    </source>
</evidence>
<dbReference type="EMBL" id="LXQD01000350">
    <property type="protein sequence ID" value="RCJ18252.1"/>
    <property type="molecule type" value="Genomic_DNA"/>
</dbReference>
<dbReference type="GO" id="GO:0016757">
    <property type="term" value="F:glycosyltransferase activity"/>
    <property type="evidence" value="ECO:0007669"/>
    <property type="project" value="InterPro"/>
</dbReference>
<feature type="domain" description="Glycosyl transferase family 1" evidence="1">
    <location>
        <begin position="178"/>
        <end position="335"/>
    </location>
</feature>
<name>A0A367Q560_9NOSO</name>
<sequence length="376" mass="42448">MKILFYFGGFAPIGGIETFCKNLLCYLQNHNYDCQLVCWGPNSPLLQSIEQAKIKIVRNPWQWGCRWNLPDWLLLPLGIKQIKQSNIVLFGKLLPIEILKRLKLQIGNSTKLVYITPYRPLVPTAIQEKKQLLDALNLFDLILVQASAFIEDLHQIGYQGRIEVISYISQQPSNLKPLPPNEQLQIGFLGRLVEDKNIPLLLEAFRCFQEKYLQTYIAENNQQQKPSLHLFGDGHLREQLEQLAEKLGIASSVVFRGSIPNHEVEDAIASCHLFAFTSHTEGQCLAALEILGCGRPIVATDVGALPDILSDSRLGKIVKSTNPNEFADNLMEIAKLIEQQSISPEMIRSAYLEQYAPENVGDRYEKILNSLLPLSS</sequence>
<comment type="caution">
    <text evidence="2">The sequence shown here is derived from an EMBL/GenBank/DDBJ whole genome shotgun (WGS) entry which is preliminary data.</text>
</comment>
<evidence type="ECO:0000313" key="3">
    <source>
        <dbReference type="Proteomes" id="UP000252107"/>
    </source>
</evidence>
<keyword evidence="2" id="KW-0808">Transferase</keyword>
<dbReference type="Gene3D" id="3.40.50.2000">
    <property type="entry name" value="Glycogen Phosphorylase B"/>
    <property type="match status" value="2"/>
</dbReference>
<dbReference type="PANTHER" id="PTHR12526">
    <property type="entry name" value="GLYCOSYLTRANSFERASE"/>
    <property type="match status" value="1"/>
</dbReference>
<gene>
    <name evidence="2" type="ORF">A6770_06670</name>
</gene>
<dbReference type="AlphaFoldDB" id="A0A367Q560"/>
<dbReference type="Proteomes" id="UP000252107">
    <property type="component" value="Unassembled WGS sequence"/>
</dbReference>
<protein>
    <submittedName>
        <fullName evidence="2">Glycosyl transferase group 1 protein</fullName>
    </submittedName>
</protein>
<dbReference type="Pfam" id="PF00534">
    <property type="entry name" value="Glycos_transf_1"/>
    <property type="match status" value="1"/>
</dbReference>
<keyword evidence="3" id="KW-1185">Reference proteome</keyword>
<reference evidence="2" key="1">
    <citation type="submission" date="2016-04" db="EMBL/GenBank/DDBJ databases">
        <authorList>
            <person name="Tabuchi Yagui T.R."/>
        </authorList>
    </citation>
    <scope>NUCLEOTIDE SEQUENCE [LARGE SCALE GENOMIC DNA]</scope>
    <source>
        <strain evidence="2">NIES-26</strain>
    </source>
</reference>
<dbReference type="InterPro" id="IPR001296">
    <property type="entry name" value="Glyco_trans_1"/>
</dbReference>
<proteinExistence type="predicted"/>
<dbReference type="SUPFAM" id="SSF53756">
    <property type="entry name" value="UDP-Glycosyltransferase/glycogen phosphorylase"/>
    <property type="match status" value="1"/>
</dbReference>
<evidence type="ECO:0000259" key="1">
    <source>
        <dbReference type="Pfam" id="PF00534"/>
    </source>
</evidence>
<accession>A0A367Q560</accession>
<organism evidence="2 3">
    <name type="scientific">Nostoc minutum NIES-26</name>
    <dbReference type="NCBI Taxonomy" id="1844469"/>
    <lineage>
        <taxon>Bacteria</taxon>
        <taxon>Bacillati</taxon>
        <taxon>Cyanobacteriota</taxon>
        <taxon>Cyanophyceae</taxon>
        <taxon>Nostocales</taxon>
        <taxon>Nostocaceae</taxon>
        <taxon>Nostoc</taxon>
    </lineage>
</organism>